<feature type="transmembrane region" description="Helical" evidence="1">
    <location>
        <begin position="79"/>
        <end position="99"/>
    </location>
</feature>
<dbReference type="EMBL" id="FO203431">
    <property type="protein sequence ID" value="CCH89560.1"/>
    <property type="molecule type" value="Genomic_DNA"/>
</dbReference>
<dbReference type="HOGENOM" id="CLU_137953_0_0_11"/>
<keyword evidence="1" id="KW-0472">Membrane</keyword>
<dbReference type="OMA" id="CAYELWR"/>
<evidence type="ECO:0000256" key="1">
    <source>
        <dbReference type="SAM" id="Phobius"/>
    </source>
</evidence>
<dbReference type="STRING" id="477641.MODMU_4162"/>
<keyword evidence="3" id="KW-1185">Reference proteome</keyword>
<evidence type="ECO:0000313" key="2">
    <source>
        <dbReference type="EMBL" id="CCH89560.1"/>
    </source>
</evidence>
<accession>I4F1P7</accession>
<proteinExistence type="predicted"/>
<reference evidence="2 3" key="1">
    <citation type="journal article" date="2012" name="J. Bacteriol.">
        <title>Genome Sequence of Radiation-Resistant Modestobacter marinus Strain BC501, a Representative Actinobacterium That Thrives on Calcareous Stone Surfaces.</title>
        <authorList>
            <person name="Normand P."/>
            <person name="Gury J."/>
            <person name="Pujic P."/>
            <person name="Chouaia B."/>
            <person name="Crotti E."/>
            <person name="Brusetti L."/>
            <person name="Daffonchio D."/>
            <person name="Vacherie B."/>
            <person name="Barbe V."/>
            <person name="Medigue C."/>
            <person name="Calteau A."/>
            <person name="Ghodhbane-Gtari F."/>
            <person name="Essoussi I."/>
            <person name="Nouioui I."/>
            <person name="Abbassi-Ghozzi I."/>
            <person name="Gtari M."/>
        </authorList>
    </citation>
    <scope>NUCLEOTIDE SEQUENCE [LARGE SCALE GENOMIC DNA]</scope>
    <source>
        <strain evidence="3">BC 501</strain>
    </source>
</reference>
<organism evidence="2 3">
    <name type="scientific">Modestobacter italicus (strain DSM 44449 / CECT 9708 / BC 501)</name>
    <dbReference type="NCBI Taxonomy" id="2732864"/>
    <lineage>
        <taxon>Bacteria</taxon>
        <taxon>Bacillati</taxon>
        <taxon>Actinomycetota</taxon>
        <taxon>Actinomycetes</taxon>
        <taxon>Geodermatophilales</taxon>
        <taxon>Geodermatophilaceae</taxon>
        <taxon>Modestobacter</taxon>
    </lineage>
</organism>
<dbReference type="Proteomes" id="UP000006461">
    <property type="component" value="Chromosome"/>
</dbReference>
<sequence>MLALCSALVHLLLLDGGSLGSVTMVAMAAACLPCAWHLWRSPTGSVWRVTAGVDAAMLVLHVQLLGSGEHLHGAGPSSLMWLGLALVSGQLVLAGAAALRRP</sequence>
<gene>
    <name evidence="2" type="ordered locus">MODMU_4162</name>
</gene>
<keyword evidence="1" id="KW-0812">Transmembrane</keyword>
<protein>
    <submittedName>
        <fullName evidence="2">Uncharacterized protein</fullName>
    </submittedName>
</protein>
<dbReference type="AlphaFoldDB" id="I4F1P7"/>
<dbReference type="KEGG" id="mmar:MODMU_4162"/>
<name>I4F1P7_MODI5</name>
<keyword evidence="1" id="KW-1133">Transmembrane helix</keyword>
<evidence type="ECO:0000313" key="3">
    <source>
        <dbReference type="Proteomes" id="UP000006461"/>
    </source>
</evidence>